<name>A0A1M6DWN3_9FLAO</name>
<dbReference type="PANTHER" id="PTHR46268:SF6">
    <property type="entry name" value="UNIVERSAL STRESS PROTEIN UP12"/>
    <property type="match status" value="1"/>
</dbReference>
<dbReference type="InterPro" id="IPR014729">
    <property type="entry name" value="Rossmann-like_a/b/a_fold"/>
</dbReference>
<gene>
    <name evidence="3" type="ORF">SAMN04487911_105165</name>
</gene>
<evidence type="ECO:0000259" key="2">
    <source>
        <dbReference type="Pfam" id="PF00582"/>
    </source>
</evidence>
<dbReference type="InterPro" id="IPR006016">
    <property type="entry name" value="UspA"/>
</dbReference>
<protein>
    <submittedName>
        <fullName evidence="3">Nucleotide-binding universal stress protein, UspA family</fullName>
    </submittedName>
</protein>
<organism evidence="3 4">
    <name type="scientific">Arenibacter nanhaiticus</name>
    <dbReference type="NCBI Taxonomy" id="558155"/>
    <lineage>
        <taxon>Bacteria</taxon>
        <taxon>Pseudomonadati</taxon>
        <taxon>Bacteroidota</taxon>
        <taxon>Flavobacteriia</taxon>
        <taxon>Flavobacteriales</taxon>
        <taxon>Flavobacteriaceae</taxon>
        <taxon>Arenibacter</taxon>
    </lineage>
</organism>
<dbReference type="Gene3D" id="3.40.50.620">
    <property type="entry name" value="HUPs"/>
    <property type="match status" value="2"/>
</dbReference>
<sequence>MIKSILYATDRTENSAAALKYAYELSLRLGAKLMVYYGHEMPMIRVSVSRPPQQIAHHVIKEQQEILTAYCSKHLGHLEGKAVECVVERVELISQGILKKAKELGVGLIIIGRKDKHTERGLFVGDIGKGLQDKVPCPLLIVPNGMEEMAITNILYASDFEEADIAAIKKIVPLAKALDAKISIAHISTEKEYAGMDQMEWFKDMLAKKVAYEKVEFKLIFSDFIEEKLKTHAEIIGADLLVVLEREEKGILKRLFHKSLVKKIEDHISIPLLSYHKANL</sequence>
<dbReference type="STRING" id="558155.SAMN04487911_105165"/>
<reference evidence="3 4" key="1">
    <citation type="submission" date="2016-11" db="EMBL/GenBank/DDBJ databases">
        <authorList>
            <person name="Jaros S."/>
            <person name="Januszkiewicz K."/>
            <person name="Wedrychowicz H."/>
        </authorList>
    </citation>
    <scope>NUCLEOTIDE SEQUENCE [LARGE SCALE GENOMIC DNA]</scope>
    <source>
        <strain evidence="3 4">CGMCC 1.8863</strain>
    </source>
</reference>
<keyword evidence="4" id="KW-1185">Reference proteome</keyword>
<dbReference type="SUPFAM" id="SSF52402">
    <property type="entry name" value="Adenine nucleotide alpha hydrolases-like"/>
    <property type="match status" value="2"/>
</dbReference>
<dbReference type="InterPro" id="IPR006015">
    <property type="entry name" value="Universal_stress_UspA"/>
</dbReference>
<proteinExistence type="inferred from homology"/>
<dbReference type="PRINTS" id="PR01438">
    <property type="entry name" value="UNVRSLSTRESS"/>
</dbReference>
<dbReference type="EMBL" id="FQYX01000005">
    <property type="protein sequence ID" value="SHI77656.1"/>
    <property type="molecule type" value="Genomic_DNA"/>
</dbReference>
<dbReference type="OrthoDB" id="9788959at2"/>
<evidence type="ECO:0000313" key="3">
    <source>
        <dbReference type="EMBL" id="SHI77656.1"/>
    </source>
</evidence>
<dbReference type="Pfam" id="PF00582">
    <property type="entry name" value="Usp"/>
    <property type="match status" value="1"/>
</dbReference>
<dbReference type="PANTHER" id="PTHR46268">
    <property type="entry name" value="STRESS RESPONSE PROTEIN NHAX"/>
    <property type="match status" value="1"/>
</dbReference>
<comment type="similarity">
    <text evidence="1">Belongs to the universal stress protein A family.</text>
</comment>
<dbReference type="AlphaFoldDB" id="A0A1M6DWN3"/>
<dbReference type="Proteomes" id="UP000184231">
    <property type="component" value="Unassembled WGS sequence"/>
</dbReference>
<dbReference type="RefSeq" id="WP_072763581.1">
    <property type="nucleotide sequence ID" value="NZ_FQYX01000005.1"/>
</dbReference>
<accession>A0A1M6DWN3</accession>
<feature type="domain" description="UspA" evidence="2">
    <location>
        <begin position="1"/>
        <end position="143"/>
    </location>
</feature>
<evidence type="ECO:0000313" key="4">
    <source>
        <dbReference type="Proteomes" id="UP000184231"/>
    </source>
</evidence>
<dbReference type="CDD" id="cd00293">
    <property type="entry name" value="USP-like"/>
    <property type="match status" value="1"/>
</dbReference>
<evidence type="ECO:0000256" key="1">
    <source>
        <dbReference type="ARBA" id="ARBA00008791"/>
    </source>
</evidence>